<name>A0ABR2Z926_9AGAR</name>
<dbReference type="CDD" id="cd18186">
    <property type="entry name" value="BTB_POZ_ZBTB_KLHL-like"/>
    <property type="match status" value="1"/>
</dbReference>
<dbReference type="Gene3D" id="3.30.710.10">
    <property type="entry name" value="Potassium Channel Kv1.1, Chain A"/>
    <property type="match status" value="1"/>
</dbReference>
<keyword evidence="3" id="KW-1185">Reference proteome</keyword>
<dbReference type="InterPro" id="IPR011333">
    <property type="entry name" value="SKP1/BTB/POZ_sf"/>
</dbReference>
<feature type="domain" description="BTB" evidence="1">
    <location>
        <begin position="23"/>
        <end position="94"/>
    </location>
</feature>
<dbReference type="Pfam" id="PF00651">
    <property type="entry name" value="BTB"/>
    <property type="match status" value="1"/>
</dbReference>
<evidence type="ECO:0000313" key="3">
    <source>
        <dbReference type="Proteomes" id="UP001437256"/>
    </source>
</evidence>
<dbReference type="EMBL" id="JBBXMP010000431">
    <property type="protein sequence ID" value="KAL0057808.1"/>
    <property type="molecule type" value="Genomic_DNA"/>
</dbReference>
<dbReference type="PROSITE" id="PS50097">
    <property type="entry name" value="BTB"/>
    <property type="match status" value="1"/>
</dbReference>
<dbReference type="SMART" id="SM00225">
    <property type="entry name" value="BTB"/>
    <property type="match status" value="1"/>
</dbReference>
<sequence length="368" mass="41231">MVTLSYKETDDPDALPQIDDPNADIIIRASDNVDFQVHSSVLSDASPFFRQVFAGPTPPPRYSGSLDRIPVSENSQTFRHLLRFMYPGMIHPRLSGWEESKSLFEAFLKYEMVGSESFREVLDSLLDTSKQSPELYGADSSTVDYASHAASILRVYAIIWTHRVKLGHHYIVSKVLQGLAVRALQVPYHELTAASTPGGELDDLPASQLTKLFRWVQHVKMSVRSPFFEQWDKNDKRFEYPCATLAAHFSKVGVDLASLVGTDISTAEQGRIPKTRLLQWYKGIFIPSFGDRRHGHAIALSPELGWACEMCESFEVDTGKSCFDAMARIVRKICKREMGAALAASIGPQGEFLLIVATVDRMMIIRLI</sequence>
<dbReference type="SUPFAM" id="SSF54695">
    <property type="entry name" value="POZ domain"/>
    <property type="match status" value="1"/>
</dbReference>
<gene>
    <name evidence="2" type="ORF">AAF712_015534</name>
</gene>
<reference evidence="2 3" key="1">
    <citation type="submission" date="2024-05" db="EMBL/GenBank/DDBJ databases">
        <title>A draft genome resource for the thread blight pathogen Marasmius tenuissimus strain MS-2.</title>
        <authorList>
            <person name="Yulfo-Soto G.E."/>
            <person name="Baruah I.K."/>
            <person name="Amoako-Attah I."/>
            <person name="Bukari Y."/>
            <person name="Meinhardt L.W."/>
            <person name="Bailey B.A."/>
            <person name="Cohen S.P."/>
        </authorList>
    </citation>
    <scope>NUCLEOTIDE SEQUENCE [LARGE SCALE GENOMIC DNA]</scope>
    <source>
        <strain evidence="2 3">MS-2</strain>
    </source>
</reference>
<comment type="caution">
    <text evidence="2">The sequence shown here is derived from an EMBL/GenBank/DDBJ whole genome shotgun (WGS) entry which is preliminary data.</text>
</comment>
<dbReference type="InterPro" id="IPR000210">
    <property type="entry name" value="BTB/POZ_dom"/>
</dbReference>
<evidence type="ECO:0000259" key="1">
    <source>
        <dbReference type="PROSITE" id="PS50097"/>
    </source>
</evidence>
<evidence type="ECO:0000313" key="2">
    <source>
        <dbReference type="EMBL" id="KAL0057808.1"/>
    </source>
</evidence>
<proteinExistence type="predicted"/>
<organism evidence="2 3">
    <name type="scientific">Marasmius tenuissimus</name>
    <dbReference type="NCBI Taxonomy" id="585030"/>
    <lineage>
        <taxon>Eukaryota</taxon>
        <taxon>Fungi</taxon>
        <taxon>Dikarya</taxon>
        <taxon>Basidiomycota</taxon>
        <taxon>Agaricomycotina</taxon>
        <taxon>Agaricomycetes</taxon>
        <taxon>Agaricomycetidae</taxon>
        <taxon>Agaricales</taxon>
        <taxon>Marasmiineae</taxon>
        <taxon>Marasmiaceae</taxon>
        <taxon>Marasmius</taxon>
    </lineage>
</organism>
<dbReference type="Proteomes" id="UP001437256">
    <property type="component" value="Unassembled WGS sequence"/>
</dbReference>
<protein>
    <recommendedName>
        <fullName evidence="1">BTB domain-containing protein</fullName>
    </recommendedName>
</protein>
<accession>A0ABR2Z926</accession>